<accession>A0A2P2NB76</accession>
<proteinExistence type="predicted"/>
<protein>
    <submittedName>
        <fullName evidence="1">Uncharacterized protein</fullName>
    </submittedName>
</protein>
<evidence type="ECO:0000313" key="1">
    <source>
        <dbReference type="EMBL" id="MBX39723.1"/>
    </source>
</evidence>
<name>A0A2P2NB76_RHIMU</name>
<dbReference type="EMBL" id="GGEC01059239">
    <property type="protein sequence ID" value="MBX39723.1"/>
    <property type="molecule type" value="Transcribed_RNA"/>
</dbReference>
<reference evidence="1" key="1">
    <citation type="submission" date="2018-02" db="EMBL/GenBank/DDBJ databases">
        <title>Rhizophora mucronata_Transcriptome.</title>
        <authorList>
            <person name="Meera S.P."/>
            <person name="Sreeshan A."/>
            <person name="Augustine A."/>
        </authorList>
    </citation>
    <scope>NUCLEOTIDE SEQUENCE</scope>
    <source>
        <tissue evidence="1">Leaf</tissue>
    </source>
</reference>
<dbReference type="AlphaFoldDB" id="A0A2P2NB76"/>
<sequence length="38" mass="4549">MNNHAKLQGRDLNACSKYNYKGYLIRLFSFQNHLTKNF</sequence>
<organism evidence="1">
    <name type="scientific">Rhizophora mucronata</name>
    <name type="common">Asiatic mangrove</name>
    <dbReference type="NCBI Taxonomy" id="61149"/>
    <lineage>
        <taxon>Eukaryota</taxon>
        <taxon>Viridiplantae</taxon>
        <taxon>Streptophyta</taxon>
        <taxon>Embryophyta</taxon>
        <taxon>Tracheophyta</taxon>
        <taxon>Spermatophyta</taxon>
        <taxon>Magnoliopsida</taxon>
        <taxon>eudicotyledons</taxon>
        <taxon>Gunneridae</taxon>
        <taxon>Pentapetalae</taxon>
        <taxon>rosids</taxon>
        <taxon>fabids</taxon>
        <taxon>Malpighiales</taxon>
        <taxon>Rhizophoraceae</taxon>
        <taxon>Rhizophora</taxon>
    </lineage>
</organism>